<keyword evidence="3" id="KW-1185">Reference proteome</keyword>
<name>A0ABR1P7H5_DIAER</name>
<comment type="caution">
    <text evidence="2">The sequence shown here is derived from an EMBL/GenBank/DDBJ whole genome shotgun (WGS) entry which is preliminary data.</text>
</comment>
<gene>
    <name evidence="2" type="ORF">SLS63_006820</name>
</gene>
<evidence type="ECO:0000313" key="2">
    <source>
        <dbReference type="EMBL" id="KAK7727969.1"/>
    </source>
</evidence>
<evidence type="ECO:0000313" key="3">
    <source>
        <dbReference type="Proteomes" id="UP001430848"/>
    </source>
</evidence>
<feature type="region of interest" description="Disordered" evidence="1">
    <location>
        <begin position="620"/>
        <end position="651"/>
    </location>
</feature>
<feature type="region of interest" description="Disordered" evidence="1">
    <location>
        <begin position="307"/>
        <end position="399"/>
    </location>
</feature>
<dbReference type="Proteomes" id="UP001430848">
    <property type="component" value="Unassembled WGS sequence"/>
</dbReference>
<accession>A0ABR1P7H5</accession>
<reference evidence="2 3" key="1">
    <citation type="submission" date="2024-02" db="EMBL/GenBank/DDBJ databases">
        <title>De novo assembly and annotation of 12 fungi associated with fruit tree decline syndrome in Ontario, Canada.</title>
        <authorList>
            <person name="Sulman M."/>
            <person name="Ellouze W."/>
            <person name="Ilyukhin E."/>
        </authorList>
    </citation>
    <scope>NUCLEOTIDE SEQUENCE [LARGE SCALE GENOMIC DNA]</scope>
    <source>
        <strain evidence="2 3">M169</strain>
    </source>
</reference>
<evidence type="ECO:0000256" key="1">
    <source>
        <dbReference type="SAM" id="MobiDB-lite"/>
    </source>
</evidence>
<sequence>MFTTSFPIIVGRGAGHLEGFRPGPSIPLEDLDPNTNPAEGKDSLELGAASTSGKGKRAIPVDDLRKAIKGIENIQAGSPSKLHDFVATDNGVVGSAVAALPGALQVNRSSALKIVDKSEAIEGLFCPCITYGKIKHELDKAEMDRVGEVLGEEDDFNACNGPCCGYAAVTILLLSLEGNKALNVVFHNATNVRNLAEVRIREEIRKRLQQSNLRKAQQYVSELPMEMKKMLPDPLPHLDLPLDLPQDLPHGLPSGLPLDLPHGVPLDLPHGVPLDLPEVLEDTLQEGKPRAVSLADRFKDLLAGKALEKSEKAPEPGVLTTIGPSQNLSADVPPESQEDGERKLSSPVGDKKKTNKDEQPKKPKTKLGRPKKSQKAKGKQVARENEPLVPEGAKPDDEADRINQEADGAQEAIPEVRLDRGQSIVEIPSNARVHSLSKDTFLIEKPAHLPHDLDLDSIVPLDKARLSHILEHDQIIQLKPTPEEHRLSADTMIPTTAPAPSHFLEGDPVVSGPRQLLSHELLDDPIVKRAKAFMPHTLESDKKVAAAKMARAHSLANDTILPAPPTPAAHDLDSDKIIAASAAGGQEHDISRDVRILSPSGQVRATHTIDADEIIRETALFRKSPRPDPATMPGNWASSSASEEGAENNNNNNLVASLNAVVNSADRALDELGQPAESGKENKAADAPSGRGFWGSVFPKRQAAATASAPEATAPAGGQPAAPEVEGNTEGQAPA</sequence>
<feature type="compositionally biased region" description="Low complexity" evidence="1">
    <location>
        <begin position="703"/>
        <end position="726"/>
    </location>
</feature>
<feature type="compositionally biased region" description="Basic and acidic residues" evidence="1">
    <location>
        <begin position="339"/>
        <end position="361"/>
    </location>
</feature>
<feature type="region of interest" description="Disordered" evidence="1">
    <location>
        <begin position="20"/>
        <end position="53"/>
    </location>
</feature>
<feature type="compositionally biased region" description="Basic residues" evidence="1">
    <location>
        <begin position="362"/>
        <end position="380"/>
    </location>
</feature>
<proteinExistence type="predicted"/>
<feature type="region of interest" description="Disordered" evidence="1">
    <location>
        <begin position="674"/>
        <end position="735"/>
    </location>
</feature>
<organism evidence="2 3">
    <name type="scientific">Diaporthe eres</name>
    <name type="common">Phomopsis oblonga</name>
    <dbReference type="NCBI Taxonomy" id="83184"/>
    <lineage>
        <taxon>Eukaryota</taxon>
        <taxon>Fungi</taxon>
        <taxon>Dikarya</taxon>
        <taxon>Ascomycota</taxon>
        <taxon>Pezizomycotina</taxon>
        <taxon>Sordariomycetes</taxon>
        <taxon>Sordariomycetidae</taxon>
        <taxon>Diaporthales</taxon>
        <taxon>Diaporthaceae</taxon>
        <taxon>Diaporthe</taxon>
        <taxon>Diaporthe eres species complex</taxon>
    </lineage>
</organism>
<protein>
    <submittedName>
        <fullName evidence="2">Uncharacterized protein</fullName>
    </submittedName>
</protein>
<dbReference type="EMBL" id="JAKNSF020000035">
    <property type="protein sequence ID" value="KAK7727969.1"/>
    <property type="molecule type" value="Genomic_DNA"/>
</dbReference>
<feature type="compositionally biased region" description="Low complexity" evidence="1">
    <location>
        <begin position="637"/>
        <end position="651"/>
    </location>
</feature>